<feature type="compositionally biased region" description="Basic and acidic residues" evidence="1">
    <location>
        <begin position="146"/>
        <end position="171"/>
    </location>
</feature>
<keyword evidence="2" id="KW-0812">Transmembrane</keyword>
<dbReference type="Proteomes" id="UP001155034">
    <property type="component" value="Unassembled WGS sequence"/>
</dbReference>
<sequence>MSSTTASRGKEGVVSKALYSVGALATALETATPDFLRRRFGLRVLLAGPLCSVIGFPFAAAYLIENAHLSFVVAGGGVAVTGFMVYAEMYWLLRKMNEKVIEIEGGAHDISFDYERLDSIGVIFETFEGVARDLGDSIEEANAAQRRAEKEAEQAREAEQKAAERKERLQDGVDTMLKATDRLAEGDLTTRLPEG</sequence>
<dbReference type="EMBL" id="JANTYZ010000013">
    <property type="protein sequence ID" value="MCS3866472.1"/>
    <property type="molecule type" value="Genomic_DNA"/>
</dbReference>
<evidence type="ECO:0000256" key="1">
    <source>
        <dbReference type="SAM" id="MobiDB-lite"/>
    </source>
</evidence>
<dbReference type="AlphaFoldDB" id="A0A9X2ZP06"/>
<evidence type="ECO:0000313" key="3">
    <source>
        <dbReference type="EMBL" id="MCS3866472.1"/>
    </source>
</evidence>
<evidence type="ECO:0000313" key="4">
    <source>
        <dbReference type="Proteomes" id="UP001155034"/>
    </source>
</evidence>
<protein>
    <submittedName>
        <fullName evidence="3">Sec-independent protein translocase protein TatA</fullName>
    </submittedName>
</protein>
<gene>
    <name evidence="3" type="ORF">GGP82_003046</name>
</gene>
<reference evidence="3" key="1">
    <citation type="submission" date="2022-08" db="EMBL/GenBank/DDBJ databases">
        <title>Genomic Encyclopedia of Type Strains, Phase V (KMG-V): Genome sequencing to study the core and pangenomes of soil and plant-associated prokaryotes.</title>
        <authorList>
            <person name="Whitman W."/>
        </authorList>
    </citation>
    <scope>NUCLEOTIDE SEQUENCE</scope>
    <source>
        <strain evidence="3">SP2016B</strain>
    </source>
</reference>
<proteinExistence type="predicted"/>
<name>A0A9X2ZP06_9BACT</name>
<feature type="transmembrane region" description="Helical" evidence="2">
    <location>
        <begin position="70"/>
        <end position="93"/>
    </location>
</feature>
<dbReference type="RefSeq" id="WP_259084103.1">
    <property type="nucleotide sequence ID" value="NZ_JANTYZ010000013.1"/>
</dbReference>
<feature type="transmembrane region" description="Helical" evidence="2">
    <location>
        <begin position="44"/>
        <end position="64"/>
    </location>
</feature>
<keyword evidence="2" id="KW-0472">Membrane</keyword>
<comment type="caution">
    <text evidence="3">The sequence shown here is derived from an EMBL/GenBank/DDBJ whole genome shotgun (WGS) entry which is preliminary data.</text>
</comment>
<keyword evidence="2" id="KW-1133">Transmembrane helix</keyword>
<feature type="region of interest" description="Disordered" evidence="1">
    <location>
        <begin position="144"/>
        <end position="195"/>
    </location>
</feature>
<organism evidence="3 4">
    <name type="scientific">Salinibacter ruber</name>
    <dbReference type="NCBI Taxonomy" id="146919"/>
    <lineage>
        <taxon>Bacteria</taxon>
        <taxon>Pseudomonadati</taxon>
        <taxon>Rhodothermota</taxon>
        <taxon>Rhodothermia</taxon>
        <taxon>Rhodothermales</taxon>
        <taxon>Salinibacteraceae</taxon>
        <taxon>Salinibacter</taxon>
    </lineage>
</organism>
<accession>A0A9X2ZP06</accession>
<dbReference type="Gene3D" id="6.10.250.1910">
    <property type="match status" value="1"/>
</dbReference>
<evidence type="ECO:0000256" key="2">
    <source>
        <dbReference type="SAM" id="Phobius"/>
    </source>
</evidence>